<protein>
    <submittedName>
        <fullName evidence="2">Uncharacterized protein</fullName>
    </submittedName>
</protein>
<organism evidence="2 3">
    <name type="scientific">Dryococelus australis</name>
    <dbReference type="NCBI Taxonomy" id="614101"/>
    <lineage>
        <taxon>Eukaryota</taxon>
        <taxon>Metazoa</taxon>
        <taxon>Ecdysozoa</taxon>
        <taxon>Arthropoda</taxon>
        <taxon>Hexapoda</taxon>
        <taxon>Insecta</taxon>
        <taxon>Pterygota</taxon>
        <taxon>Neoptera</taxon>
        <taxon>Polyneoptera</taxon>
        <taxon>Phasmatodea</taxon>
        <taxon>Verophasmatodea</taxon>
        <taxon>Anareolatae</taxon>
        <taxon>Phasmatidae</taxon>
        <taxon>Eurycanthinae</taxon>
        <taxon>Dryococelus</taxon>
    </lineage>
</organism>
<dbReference type="Proteomes" id="UP001159363">
    <property type="component" value="Chromosome 10"/>
</dbReference>
<sequence>MPEGTQNCEGAHVGVAGNLGRGGGRLANKKKSRAPPEVTRLTRRRAAVLGQRGLAKPCAPGRGTLVVRDWLAGITWSRRRTRKGKAVVNFVGGRGPAAPILADQQARPADVRRGARQTHPRRSEGKPSPTANIFSTLYGTDIRLGQYKLGSPLVDDRAIMNAVKYRAVSGGVWTNRTMVSSNTDTNRTGVLAVVDINLICTVQRYDGNTVRLARRSDEMLEVLVSVARIAPSRLDIGLAGPSHSYIRQNNAGSSQLHAPAYTTSCISRRRKELNRWIGLGSDSCSAPLWWSPRIPDLTTPGKALQGFIEESMWKRRYLRMYFENMYTQSTPRRTEFDSRWSDSVFARGNRVVRRCLSSSFLGDLPFFTPLNSGTAPCPPLFTLIGSQDTYLRRNFRETLGSHSWAVLNYHFARTPLISEPARGRLHPPLIFVCSLATVCLHFLTVALFGVRGEAETTDYLKLHKCAPRRVYCIRTKETGDFTPIKIKGSRGGVVVRLLAQREPSSIPGGHEGMVTVEGADRRVFPGISCYPALADKIDVKHVYTKVDFEIGSQFTGHSLDDSEPIADLQGNK</sequence>
<comment type="caution">
    <text evidence="2">The sequence shown here is derived from an EMBL/GenBank/DDBJ whole genome shotgun (WGS) entry which is preliminary data.</text>
</comment>
<dbReference type="EMBL" id="JARBHB010000011">
    <property type="protein sequence ID" value="KAJ8872400.1"/>
    <property type="molecule type" value="Genomic_DNA"/>
</dbReference>
<feature type="region of interest" description="Disordered" evidence="1">
    <location>
        <begin position="1"/>
        <end position="37"/>
    </location>
</feature>
<accession>A0ABQ9GK45</accession>
<evidence type="ECO:0000313" key="2">
    <source>
        <dbReference type="EMBL" id="KAJ8872400.1"/>
    </source>
</evidence>
<evidence type="ECO:0000256" key="1">
    <source>
        <dbReference type="SAM" id="MobiDB-lite"/>
    </source>
</evidence>
<keyword evidence="3" id="KW-1185">Reference proteome</keyword>
<evidence type="ECO:0000313" key="3">
    <source>
        <dbReference type="Proteomes" id="UP001159363"/>
    </source>
</evidence>
<gene>
    <name evidence="2" type="ORF">PR048_026004</name>
</gene>
<name>A0ABQ9GK45_9NEOP</name>
<proteinExistence type="predicted"/>
<feature type="region of interest" description="Disordered" evidence="1">
    <location>
        <begin position="102"/>
        <end position="131"/>
    </location>
</feature>
<reference evidence="2 3" key="1">
    <citation type="submission" date="2023-02" db="EMBL/GenBank/DDBJ databases">
        <title>LHISI_Scaffold_Assembly.</title>
        <authorList>
            <person name="Stuart O.P."/>
            <person name="Cleave R."/>
            <person name="Magrath M.J.L."/>
            <person name="Mikheyev A.S."/>
        </authorList>
    </citation>
    <scope>NUCLEOTIDE SEQUENCE [LARGE SCALE GENOMIC DNA]</scope>
    <source>
        <strain evidence="2">Daus_M_001</strain>
        <tissue evidence="2">Leg muscle</tissue>
    </source>
</reference>